<comment type="caution">
    <text evidence="12">The sequence shown here is derived from an EMBL/GenBank/DDBJ whole genome shotgun (WGS) entry which is preliminary data.</text>
</comment>
<dbReference type="GO" id="GO:0050660">
    <property type="term" value="F:flavin adenine dinucleotide binding"/>
    <property type="evidence" value="ECO:0007669"/>
    <property type="project" value="UniProtKB-UniRule"/>
</dbReference>
<dbReference type="GO" id="GO:0047151">
    <property type="term" value="F:tRNA (uracil(54)-C5)-methyltransferase activity, 5,10-methylenetetrahydrofolate-dependent"/>
    <property type="evidence" value="ECO:0007669"/>
    <property type="project" value="UniProtKB-UniRule"/>
</dbReference>
<keyword evidence="2 10" id="KW-0963">Cytoplasm</keyword>
<dbReference type="OrthoDB" id="9803114at2"/>
<evidence type="ECO:0000256" key="6">
    <source>
        <dbReference type="ARBA" id="ARBA00022694"/>
    </source>
</evidence>
<comment type="similarity">
    <text evidence="10">Belongs to the MnmG family. TrmFO subfamily.</text>
</comment>
<evidence type="ECO:0000256" key="8">
    <source>
        <dbReference type="ARBA" id="ARBA00022857"/>
    </source>
</evidence>
<gene>
    <name evidence="10" type="primary">trmFO</name>
    <name evidence="12" type="ORF">PCS_02171</name>
</gene>
<evidence type="ECO:0000256" key="3">
    <source>
        <dbReference type="ARBA" id="ARBA00022603"/>
    </source>
</evidence>
<evidence type="ECO:0000256" key="10">
    <source>
        <dbReference type="HAMAP-Rule" id="MF_01037"/>
    </source>
</evidence>
<keyword evidence="7 10" id="KW-0274">FAD</keyword>
<evidence type="ECO:0000259" key="11">
    <source>
        <dbReference type="Pfam" id="PF01134"/>
    </source>
</evidence>
<comment type="catalytic activity">
    <reaction evidence="10">
        <text>uridine(54) in tRNA + (6R)-5,10-methylene-5,6,7,8-tetrahydrofolate + NADH + H(+) = 5-methyluridine(54) in tRNA + (6S)-5,6,7,8-tetrahydrofolate + NAD(+)</text>
        <dbReference type="Rhea" id="RHEA:16873"/>
        <dbReference type="Rhea" id="RHEA-COMP:10167"/>
        <dbReference type="Rhea" id="RHEA-COMP:10193"/>
        <dbReference type="ChEBI" id="CHEBI:15378"/>
        <dbReference type="ChEBI" id="CHEBI:15636"/>
        <dbReference type="ChEBI" id="CHEBI:57453"/>
        <dbReference type="ChEBI" id="CHEBI:57540"/>
        <dbReference type="ChEBI" id="CHEBI:57945"/>
        <dbReference type="ChEBI" id="CHEBI:65315"/>
        <dbReference type="ChEBI" id="CHEBI:74447"/>
        <dbReference type="EC" id="2.1.1.74"/>
    </reaction>
</comment>
<evidence type="ECO:0000256" key="4">
    <source>
        <dbReference type="ARBA" id="ARBA00022630"/>
    </source>
</evidence>
<keyword evidence="4 10" id="KW-0285">Flavoprotein</keyword>
<name>M5Q216_DESAF</name>
<dbReference type="GO" id="GO:0030488">
    <property type="term" value="P:tRNA methylation"/>
    <property type="evidence" value="ECO:0007669"/>
    <property type="project" value="TreeGrafter"/>
</dbReference>
<dbReference type="HAMAP" id="MF_01037">
    <property type="entry name" value="TrmFO"/>
    <property type="match status" value="1"/>
</dbReference>
<sequence length="443" mass="48667">MSHIAIIGGGLAGCECAWRLAQAGIPVRLFEMKPARRSPAHQEDGLAELVCSNSLRSEDEASAIGELKVEMRMAGSLVMEAAEATRVPAGKALAVDRRLFSDYMTRKIESHPLIEVVRAEVESLDSPLLAGADRVVLAAGPLVSDSLASSLAQALGDKGLYFYDAIAPIVTAESVDMEHAFWGSRYRPEDDDYLNCPLTEEEYKAFVRELLAAETVPCREFEEHMHFEGCLPIEEMAARGEMTLAFGPMKPVGLDDPRTGRRPYAVLQLRAENRERTTFNLVGFQTKLKYPEQKRVFALIPGLRNAEYVRLGSIHRNTFVNAPVVLTDELELQAKPGVHLAGQITGVEGYLESAACGLWVGMLLAAKARGRSLGFPPRETALGALLSHLRTPSKNFQPSNVQFGLAPALDKRAGRKKRKELYAERAREAWTAWLGQVAEQGKP</sequence>
<evidence type="ECO:0000256" key="2">
    <source>
        <dbReference type="ARBA" id="ARBA00022490"/>
    </source>
</evidence>
<evidence type="ECO:0000256" key="9">
    <source>
        <dbReference type="ARBA" id="ARBA00023027"/>
    </source>
</evidence>
<dbReference type="NCBIfam" id="TIGR00137">
    <property type="entry name" value="gid_trmFO"/>
    <property type="match status" value="1"/>
</dbReference>
<keyword evidence="3 10" id="KW-0489">Methyltransferase</keyword>
<dbReference type="RefSeq" id="WP_005987076.1">
    <property type="nucleotide sequence ID" value="NZ_AOSV01000021.1"/>
</dbReference>
<keyword evidence="5 10" id="KW-0808">Transferase</keyword>
<feature type="binding site" evidence="10">
    <location>
        <begin position="8"/>
        <end position="13"/>
    </location>
    <ligand>
        <name>FAD</name>
        <dbReference type="ChEBI" id="CHEBI:57692"/>
    </ligand>
</feature>
<proteinExistence type="inferred from homology"/>
<dbReference type="Pfam" id="PF01134">
    <property type="entry name" value="GIDA"/>
    <property type="match status" value="1"/>
</dbReference>
<dbReference type="InterPro" id="IPR036188">
    <property type="entry name" value="FAD/NAD-bd_sf"/>
</dbReference>
<dbReference type="SUPFAM" id="SSF51905">
    <property type="entry name" value="FAD/NAD(P)-binding domain"/>
    <property type="match status" value="1"/>
</dbReference>
<dbReference type="GO" id="GO:0005829">
    <property type="term" value="C:cytosol"/>
    <property type="evidence" value="ECO:0007669"/>
    <property type="project" value="TreeGrafter"/>
</dbReference>
<keyword evidence="9 10" id="KW-0520">NAD</keyword>
<dbReference type="InterPro" id="IPR002218">
    <property type="entry name" value="MnmG-rel"/>
</dbReference>
<dbReference type="PATRIC" id="fig|1262666.3.peg.2202"/>
<comment type="function">
    <text evidence="10">Catalyzes the folate-dependent formation of 5-methyl-uridine at position 54 (M-5-U54) in all tRNAs.</text>
</comment>
<dbReference type="InterPro" id="IPR004417">
    <property type="entry name" value="TrmFO"/>
</dbReference>
<keyword evidence="6 10" id="KW-0819">tRNA processing</keyword>
<feature type="domain" description="MnmG N-terminal" evidence="11">
    <location>
        <begin position="4"/>
        <end position="371"/>
    </location>
</feature>
<organism evidence="12 13">
    <name type="scientific">Desulfocurvibacter africanus PCS</name>
    <dbReference type="NCBI Taxonomy" id="1262666"/>
    <lineage>
        <taxon>Bacteria</taxon>
        <taxon>Pseudomonadati</taxon>
        <taxon>Thermodesulfobacteriota</taxon>
        <taxon>Desulfovibrionia</taxon>
        <taxon>Desulfovibrionales</taxon>
        <taxon>Desulfovibrionaceae</taxon>
        <taxon>Desulfocurvibacter</taxon>
    </lineage>
</organism>
<dbReference type="PANTHER" id="PTHR11806">
    <property type="entry name" value="GLUCOSE INHIBITED DIVISION PROTEIN A"/>
    <property type="match status" value="1"/>
</dbReference>
<comment type="subcellular location">
    <subcellularLocation>
        <location evidence="10">Cytoplasm</location>
    </subcellularLocation>
</comment>
<accession>M5Q216</accession>
<comment type="catalytic activity">
    <reaction evidence="10">
        <text>uridine(54) in tRNA + (6R)-5,10-methylene-5,6,7,8-tetrahydrofolate + NADPH + H(+) = 5-methyluridine(54) in tRNA + (6S)-5,6,7,8-tetrahydrofolate + NADP(+)</text>
        <dbReference type="Rhea" id="RHEA:62372"/>
        <dbReference type="Rhea" id="RHEA-COMP:10167"/>
        <dbReference type="Rhea" id="RHEA-COMP:10193"/>
        <dbReference type="ChEBI" id="CHEBI:15378"/>
        <dbReference type="ChEBI" id="CHEBI:15636"/>
        <dbReference type="ChEBI" id="CHEBI:57453"/>
        <dbReference type="ChEBI" id="CHEBI:57783"/>
        <dbReference type="ChEBI" id="CHEBI:58349"/>
        <dbReference type="ChEBI" id="CHEBI:65315"/>
        <dbReference type="ChEBI" id="CHEBI:74447"/>
        <dbReference type="EC" id="2.1.1.74"/>
    </reaction>
</comment>
<dbReference type="EC" id="2.1.1.74" evidence="10"/>
<evidence type="ECO:0000313" key="13">
    <source>
        <dbReference type="Proteomes" id="UP000011922"/>
    </source>
</evidence>
<dbReference type="AlphaFoldDB" id="M5Q216"/>
<reference evidence="12 13" key="1">
    <citation type="journal article" date="2013" name="Genome Announc.">
        <title>Draft Genome Sequence for Desulfovibrio africanus Strain PCS.</title>
        <authorList>
            <person name="Brown S.D."/>
            <person name="Utturkar S.M."/>
            <person name="Arkin A.P."/>
            <person name="Deutschbauer A.M."/>
            <person name="Elias D.A."/>
            <person name="Hazen T.C."/>
            <person name="Chakraborty R."/>
        </authorList>
    </citation>
    <scope>NUCLEOTIDE SEQUENCE [LARGE SCALE GENOMIC DNA]</scope>
    <source>
        <strain evidence="12 13">PCS</strain>
    </source>
</reference>
<dbReference type="InterPro" id="IPR040131">
    <property type="entry name" value="MnmG_N"/>
</dbReference>
<comment type="cofactor">
    <cofactor evidence="1 10">
        <name>FAD</name>
        <dbReference type="ChEBI" id="CHEBI:57692"/>
    </cofactor>
</comment>
<dbReference type="EMBL" id="AOSV01000021">
    <property type="protein sequence ID" value="EMG37033.1"/>
    <property type="molecule type" value="Genomic_DNA"/>
</dbReference>
<evidence type="ECO:0000313" key="12">
    <source>
        <dbReference type="EMBL" id="EMG37033.1"/>
    </source>
</evidence>
<dbReference type="GO" id="GO:0002098">
    <property type="term" value="P:tRNA wobble uridine modification"/>
    <property type="evidence" value="ECO:0007669"/>
    <property type="project" value="TreeGrafter"/>
</dbReference>
<dbReference type="Gene3D" id="3.50.50.60">
    <property type="entry name" value="FAD/NAD(P)-binding domain"/>
    <property type="match status" value="2"/>
</dbReference>
<dbReference type="PANTHER" id="PTHR11806:SF2">
    <property type="entry name" value="METHYLENETETRAHYDROFOLATE--TRNA-(URACIL-5-)-METHYLTRANSFERASE TRMFO"/>
    <property type="match status" value="1"/>
</dbReference>
<dbReference type="NCBIfam" id="NF003739">
    <property type="entry name" value="PRK05335.1"/>
    <property type="match status" value="1"/>
</dbReference>
<protein>
    <recommendedName>
        <fullName evidence="10">Methylenetetrahydrofolate--tRNA-(uracil-5-)-methyltransferase TrmFO</fullName>
        <ecNumber evidence="10">2.1.1.74</ecNumber>
    </recommendedName>
    <alternativeName>
        <fullName evidence="10">Folate-dependent tRNA (uracil-5-)-methyltransferase</fullName>
    </alternativeName>
    <alternativeName>
        <fullName evidence="10">Folate-dependent tRNA(M-5-U54)-methyltransferase</fullName>
    </alternativeName>
</protein>
<dbReference type="Proteomes" id="UP000011922">
    <property type="component" value="Unassembled WGS sequence"/>
</dbReference>
<evidence type="ECO:0000256" key="1">
    <source>
        <dbReference type="ARBA" id="ARBA00001974"/>
    </source>
</evidence>
<keyword evidence="8 10" id="KW-0521">NADP</keyword>
<evidence type="ECO:0000256" key="5">
    <source>
        <dbReference type="ARBA" id="ARBA00022679"/>
    </source>
</evidence>
<evidence type="ECO:0000256" key="7">
    <source>
        <dbReference type="ARBA" id="ARBA00022827"/>
    </source>
</evidence>